<evidence type="ECO:0000256" key="1">
    <source>
        <dbReference type="SAM" id="Phobius"/>
    </source>
</evidence>
<evidence type="ECO:0000313" key="3">
    <source>
        <dbReference type="Proteomes" id="UP000242474"/>
    </source>
</evidence>
<accession>A0A2G5B8Q5</accession>
<dbReference type="AlphaFoldDB" id="A0A2G5B8Q5"/>
<dbReference type="OrthoDB" id="5519520at2759"/>
<proteinExistence type="predicted"/>
<feature type="transmembrane region" description="Helical" evidence="1">
    <location>
        <begin position="69"/>
        <end position="89"/>
    </location>
</feature>
<sequence>MSKYTCEPQGLCIACDSTESWLEYCQENGYKQPVECEWNKDVEKEYKDKHSLPRFVTCSNLDDFEHRAFLRNHLAFIILGCIAFAVYIWRRKRLYA</sequence>
<keyword evidence="1" id="KW-0472">Membrane</keyword>
<dbReference type="EMBL" id="KZ303508">
    <property type="protein sequence ID" value="PIA15362.1"/>
    <property type="molecule type" value="Genomic_DNA"/>
</dbReference>
<name>A0A2G5B8Q5_COERN</name>
<dbReference type="STRING" id="763665.A0A2G5B8Q5"/>
<dbReference type="Proteomes" id="UP000242474">
    <property type="component" value="Unassembled WGS sequence"/>
</dbReference>
<organism evidence="2 3">
    <name type="scientific">Coemansia reversa (strain ATCC 12441 / NRRL 1564)</name>
    <dbReference type="NCBI Taxonomy" id="763665"/>
    <lineage>
        <taxon>Eukaryota</taxon>
        <taxon>Fungi</taxon>
        <taxon>Fungi incertae sedis</taxon>
        <taxon>Zoopagomycota</taxon>
        <taxon>Kickxellomycotina</taxon>
        <taxon>Kickxellomycetes</taxon>
        <taxon>Kickxellales</taxon>
        <taxon>Kickxellaceae</taxon>
        <taxon>Coemansia</taxon>
    </lineage>
</organism>
<reference evidence="2 3" key="1">
    <citation type="journal article" date="2015" name="Genome Biol. Evol.">
        <title>Phylogenomic analyses indicate that early fungi evolved digesting cell walls of algal ancestors of land plants.</title>
        <authorList>
            <person name="Chang Y."/>
            <person name="Wang S."/>
            <person name="Sekimoto S."/>
            <person name="Aerts A.L."/>
            <person name="Choi C."/>
            <person name="Clum A."/>
            <person name="LaButti K.M."/>
            <person name="Lindquist E.A."/>
            <person name="Yee Ngan C."/>
            <person name="Ohm R.A."/>
            <person name="Salamov A.A."/>
            <person name="Grigoriev I.V."/>
            <person name="Spatafora J.W."/>
            <person name="Berbee M.L."/>
        </authorList>
    </citation>
    <scope>NUCLEOTIDE SEQUENCE [LARGE SCALE GENOMIC DNA]</scope>
    <source>
        <strain evidence="2 3">NRRL 1564</strain>
    </source>
</reference>
<protein>
    <submittedName>
        <fullName evidence="2">Uncharacterized protein</fullName>
    </submittedName>
</protein>
<keyword evidence="1" id="KW-0812">Transmembrane</keyword>
<evidence type="ECO:0000313" key="2">
    <source>
        <dbReference type="EMBL" id="PIA15362.1"/>
    </source>
</evidence>
<keyword evidence="1" id="KW-1133">Transmembrane helix</keyword>
<keyword evidence="3" id="KW-1185">Reference proteome</keyword>
<gene>
    <name evidence="2" type="ORF">COEREDRAFT_82110</name>
</gene>